<dbReference type="NCBIfam" id="TIGR02532">
    <property type="entry name" value="IV_pilin_GFxxxE"/>
    <property type="match status" value="1"/>
</dbReference>
<dbReference type="InterPro" id="IPR018247">
    <property type="entry name" value="EF_Hand_1_Ca_BS"/>
</dbReference>
<dbReference type="OrthoDB" id="2937119at2"/>
<keyword evidence="2" id="KW-0178">Competence</keyword>
<dbReference type="Pfam" id="PF07963">
    <property type="entry name" value="N_methyl"/>
    <property type="match status" value="1"/>
</dbReference>
<evidence type="ECO:0000313" key="5">
    <source>
        <dbReference type="Proteomes" id="UP000076623"/>
    </source>
</evidence>
<dbReference type="SUPFAM" id="SSF54523">
    <property type="entry name" value="Pili subunits"/>
    <property type="match status" value="1"/>
</dbReference>
<keyword evidence="3" id="KW-0812">Transmembrane</keyword>
<evidence type="ECO:0008006" key="6">
    <source>
        <dbReference type="Google" id="ProtNLM"/>
    </source>
</evidence>
<dbReference type="AlphaFoldDB" id="A0A160IQ65"/>
<evidence type="ECO:0000256" key="1">
    <source>
        <dbReference type="ARBA" id="ARBA00004241"/>
    </source>
</evidence>
<evidence type="ECO:0000256" key="3">
    <source>
        <dbReference type="SAM" id="Phobius"/>
    </source>
</evidence>
<protein>
    <recommendedName>
        <fullName evidence="6">Prepilin-type N-terminal cleavage/methylation domain-containing protein</fullName>
    </recommendedName>
</protein>
<dbReference type="Gene3D" id="3.30.700.10">
    <property type="entry name" value="Glycoprotein, Type 4 Pilin"/>
    <property type="match status" value="1"/>
</dbReference>
<dbReference type="PROSITE" id="PS00018">
    <property type="entry name" value="EF_HAND_1"/>
    <property type="match status" value="1"/>
</dbReference>
<keyword evidence="5" id="KW-1185">Reference proteome</keyword>
<keyword evidence="3" id="KW-1133">Transmembrane helix</keyword>
<dbReference type="Proteomes" id="UP000076623">
    <property type="component" value="Chromosome"/>
</dbReference>
<gene>
    <name evidence="4" type="ORF">ABE65_017980</name>
</gene>
<evidence type="ECO:0000256" key="2">
    <source>
        <dbReference type="ARBA" id="ARBA00023287"/>
    </source>
</evidence>
<dbReference type="InterPro" id="IPR045584">
    <property type="entry name" value="Pilin-like"/>
</dbReference>
<dbReference type="EMBL" id="CP015378">
    <property type="protein sequence ID" value="ANC78581.1"/>
    <property type="molecule type" value="Genomic_DNA"/>
</dbReference>
<keyword evidence="3" id="KW-0472">Membrane</keyword>
<name>A0A160IQ65_9BACL</name>
<evidence type="ECO:0000313" key="4">
    <source>
        <dbReference type="EMBL" id="ANC78581.1"/>
    </source>
</evidence>
<accession>A0A160IQ65</accession>
<organism evidence="4 5">
    <name type="scientific">Fictibacillus phosphorivorans</name>
    <dbReference type="NCBI Taxonomy" id="1221500"/>
    <lineage>
        <taxon>Bacteria</taxon>
        <taxon>Bacillati</taxon>
        <taxon>Bacillota</taxon>
        <taxon>Bacilli</taxon>
        <taxon>Bacillales</taxon>
        <taxon>Fictibacillaceae</taxon>
        <taxon>Fictibacillus</taxon>
    </lineage>
</organism>
<dbReference type="STRING" id="1221500.ABE65_017980"/>
<dbReference type="KEGG" id="fpn:ABE65_017980"/>
<proteinExistence type="predicted"/>
<dbReference type="GO" id="GO:0009986">
    <property type="term" value="C:cell surface"/>
    <property type="evidence" value="ECO:0007669"/>
    <property type="project" value="UniProtKB-SubCell"/>
</dbReference>
<reference evidence="4 5" key="1">
    <citation type="submission" date="2016-04" db="EMBL/GenBank/DDBJ databases">
        <title>Complete genome sequence of Fictibacillus phosphorivorans G25-29, a strain toxic to nematodes.</title>
        <authorList>
            <person name="Zheng Z."/>
        </authorList>
    </citation>
    <scope>NUCLEOTIDE SEQUENCE [LARGE SCALE GENOMIC DNA]</scope>
    <source>
        <strain evidence="4 5">G25-29</strain>
    </source>
</reference>
<comment type="subcellular location">
    <subcellularLocation>
        <location evidence="1">Cell surface</location>
    </subcellularLocation>
</comment>
<dbReference type="GO" id="GO:0030420">
    <property type="term" value="P:establishment of competence for transformation"/>
    <property type="evidence" value="ECO:0007669"/>
    <property type="project" value="UniProtKB-KW"/>
</dbReference>
<dbReference type="RefSeq" id="WP_066397961.1">
    <property type="nucleotide sequence ID" value="NZ_CP015378.1"/>
</dbReference>
<dbReference type="InterPro" id="IPR012902">
    <property type="entry name" value="N_methyl_site"/>
</dbReference>
<feature type="transmembrane region" description="Helical" evidence="3">
    <location>
        <begin position="20"/>
        <end position="42"/>
    </location>
</feature>
<dbReference type="PROSITE" id="PS00409">
    <property type="entry name" value="PROKAR_NTER_METHYL"/>
    <property type="match status" value="1"/>
</dbReference>
<sequence length="134" mass="14187">MLKNFERFLKNEKGLTLIELLVVIVILGIIAAIAVVSIGGIIGKTKEKAQVTEAVQIINGAKLAYAADNKASSWENSSSLSDYVNNLKDSEWKVTLASGAYSIDGHAAEAVSGVDTNTDGVLSETELTKYLGGQ</sequence>